<gene>
    <name evidence="1" type="ORF">BLA29_014014</name>
</gene>
<protein>
    <submittedName>
        <fullName evidence="1">Uncharacterized protein</fullName>
    </submittedName>
</protein>
<reference evidence="1 2" key="1">
    <citation type="submission" date="2017-03" db="EMBL/GenBank/DDBJ databases">
        <title>Genome Survey of Euroglyphus maynei.</title>
        <authorList>
            <person name="Arlian L.G."/>
            <person name="Morgan M.S."/>
            <person name="Rider S.D."/>
        </authorList>
    </citation>
    <scope>NUCLEOTIDE SEQUENCE [LARGE SCALE GENOMIC DNA]</scope>
    <source>
        <strain evidence="1">Arlian Lab</strain>
        <tissue evidence="1">Whole body</tissue>
    </source>
</reference>
<dbReference type="AlphaFoldDB" id="A0A1Y3BJ45"/>
<proteinExistence type="predicted"/>
<organism evidence="1 2">
    <name type="scientific">Euroglyphus maynei</name>
    <name type="common">Mayne's house dust mite</name>
    <dbReference type="NCBI Taxonomy" id="6958"/>
    <lineage>
        <taxon>Eukaryota</taxon>
        <taxon>Metazoa</taxon>
        <taxon>Ecdysozoa</taxon>
        <taxon>Arthropoda</taxon>
        <taxon>Chelicerata</taxon>
        <taxon>Arachnida</taxon>
        <taxon>Acari</taxon>
        <taxon>Acariformes</taxon>
        <taxon>Sarcoptiformes</taxon>
        <taxon>Astigmata</taxon>
        <taxon>Psoroptidia</taxon>
        <taxon>Analgoidea</taxon>
        <taxon>Pyroglyphidae</taxon>
        <taxon>Pyroglyphinae</taxon>
        <taxon>Euroglyphus</taxon>
    </lineage>
</organism>
<dbReference type="Proteomes" id="UP000194236">
    <property type="component" value="Unassembled WGS sequence"/>
</dbReference>
<keyword evidence="2" id="KW-1185">Reference proteome</keyword>
<evidence type="ECO:0000313" key="2">
    <source>
        <dbReference type="Proteomes" id="UP000194236"/>
    </source>
</evidence>
<comment type="caution">
    <text evidence="1">The sequence shown here is derived from an EMBL/GenBank/DDBJ whole genome shotgun (WGS) entry which is preliminary data.</text>
</comment>
<accession>A0A1Y3BJ45</accession>
<name>A0A1Y3BJ45_EURMA</name>
<evidence type="ECO:0000313" key="1">
    <source>
        <dbReference type="EMBL" id="OTF79843.1"/>
    </source>
</evidence>
<dbReference type="EMBL" id="MUJZ01021111">
    <property type="protein sequence ID" value="OTF79843.1"/>
    <property type="molecule type" value="Genomic_DNA"/>
</dbReference>
<sequence length="56" mass="6650">MHQSHRATMAAMSITWCKFLRPSTKVCPSRNHTQFQNHMKYSDHIQSKCQDRSRSK</sequence>